<name>W5MUG6_LEPOC</name>
<sequence length="220" mass="25921">MHSFFNENKLNWSCLVSVCMDSTPKMREAFQNKITQLYILDKELIHFPKLRAVTIDNPELLQYFKYIAFVEVLEELREEFESRFQDVKEYQAFFNVIDNLFSVVVTSLIPVIIQLSPTVCAAFESEVVELQTNNTLKAELRTGVGHFWSMVSEVDYPTVKQCVQKVMSFFVSTYKCEFTFSNKYDRNRLTNEHLDCLTRIATTSYKYNIKNVKQMLTQFR</sequence>
<reference evidence="1" key="2">
    <citation type="submission" date="2025-08" db="UniProtKB">
        <authorList>
            <consortium name="Ensembl"/>
        </authorList>
    </citation>
    <scope>IDENTIFICATION</scope>
</reference>
<dbReference type="HOGENOM" id="CLU_021316_4_0_1"/>
<dbReference type="PANTHER" id="PTHR45913">
    <property type="entry name" value="EPM2A-INTERACTING PROTEIN 1"/>
    <property type="match status" value="1"/>
</dbReference>
<protein>
    <submittedName>
        <fullName evidence="1">Uncharacterized protein</fullName>
    </submittedName>
</protein>
<dbReference type="EMBL" id="AHAT01014169">
    <property type="status" value="NOT_ANNOTATED_CDS"/>
    <property type="molecule type" value="Genomic_DNA"/>
</dbReference>
<dbReference type="PANTHER" id="PTHR45913:SF21">
    <property type="entry name" value="DUF4371 DOMAIN-CONTAINING PROTEIN"/>
    <property type="match status" value="1"/>
</dbReference>
<keyword evidence="2" id="KW-1185">Reference proteome</keyword>
<evidence type="ECO:0000313" key="2">
    <source>
        <dbReference type="Proteomes" id="UP000018468"/>
    </source>
</evidence>
<dbReference type="eggNOG" id="ENOG502SMXW">
    <property type="taxonomic scope" value="Eukaryota"/>
</dbReference>
<dbReference type="OMA" id="HLDCLTR"/>
<evidence type="ECO:0000313" key="1">
    <source>
        <dbReference type="Ensembl" id="ENSLOCP00000012025.1"/>
    </source>
</evidence>
<dbReference type="Ensembl" id="ENSLOCT00000012046.1">
    <property type="protein sequence ID" value="ENSLOCP00000012025.1"/>
    <property type="gene ID" value="ENSLOCG00000009840.1"/>
</dbReference>
<organism evidence="1 2">
    <name type="scientific">Lepisosteus oculatus</name>
    <name type="common">Spotted gar</name>
    <dbReference type="NCBI Taxonomy" id="7918"/>
    <lineage>
        <taxon>Eukaryota</taxon>
        <taxon>Metazoa</taxon>
        <taxon>Chordata</taxon>
        <taxon>Craniata</taxon>
        <taxon>Vertebrata</taxon>
        <taxon>Euteleostomi</taxon>
        <taxon>Actinopterygii</taxon>
        <taxon>Neopterygii</taxon>
        <taxon>Holostei</taxon>
        <taxon>Semionotiformes</taxon>
        <taxon>Lepisosteidae</taxon>
        <taxon>Lepisosteus</taxon>
    </lineage>
</organism>
<dbReference type="InParanoid" id="W5MUG6"/>
<accession>W5MUG6</accession>
<reference evidence="2" key="1">
    <citation type="submission" date="2011-12" db="EMBL/GenBank/DDBJ databases">
        <title>The Draft Genome of Lepisosteus oculatus.</title>
        <authorList>
            <consortium name="The Broad Institute Genome Assembly &amp; Analysis Group"/>
            <consortium name="Computational R&amp;D Group"/>
            <consortium name="and Sequencing Platform"/>
            <person name="Di Palma F."/>
            <person name="Alfoldi J."/>
            <person name="Johnson J."/>
            <person name="Berlin A."/>
            <person name="Gnerre S."/>
            <person name="Jaffe D."/>
            <person name="MacCallum I."/>
            <person name="Young S."/>
            <person name="Walker B.J."/>
            <person name="Lander E.S."/>
            <person name="Lindblad-Toh K."/>
        </authorList>
    </citation>
    <scope>NUCLEOTIDE SEQUENCE [LARGE SCALE GENOMIC DNA]</scope>
</reference>
<dbReference type="Proteomes" id="UP000018468">
    <property type="component" value="Linkage group LG3"/>
</dbReference>
<reference evidence="1" key="3">
    <citation type="submission" date="2025-09" db="UniProtKB">
        <authorList>
            <consortium name="Ensembl"/>
        </authorList>
    </citation>
    <scope>IDENTIFICATION</scope>
</reference>
<dbReference type="AlphaFoldDB" id="W5MUG6"/>
<dbReference type="GeneTree" id="ENSGT01150000288347"/>
<proteinExistence type="predicted"/>